<reference evidence="3" key="1">
    <citation type="journal article" date="2022" name="bioRxiv">
        <title>Deciphering the potential niche of two novel black yeast fungi from a biological soil crust based on their genomes, phenotypes, and melanin regulation.</title>
        <authorList>
            <consortium name="DOE Joint Genome Institute"/>
            <person name="Carr E.C."/>
            <person name="Barton Q."/>
            <person name="Grambo S."/>
            <person name="Sullivan M."/>
            <person name="Renfro C.M."/>
            <person name="Kuo A."/>
            <person name="Pangilinan J."/>
            <person name="Lipzen A."/>
            <person name="Keymanesh K."/>
            <person name="Savage E."/>
            <person name="Barry K."/>
            <person name="Grigoriev I.V."/>
            <person name="Riekhof W.R."/>
            <person name="Harris S.S."/>
        </authorList>
    </citation>
    <scope>NUCLEOTIDE SEQUENCE</scope>
    <source>
        <strain evidence="3">JF 03-4F</strain>
    </source>
</reference>
<comment type="caution">
    <text evidence="3">The sequence shown here is derived from an EMBL/GenBank/DDBJ whole genome shotgun (WGS) entry which is preliminary data.</text>
</comment>
<feature type="domain" description="EthD" evidence="2">
    <location>
        <begin position="15"/>
        <end position="102"/>
    </location>
</feature>
<gene>
    <name evidence="3" type="ORF">EDD36DRAFT_283220</name>
</gene>
<evidence type="ECO:0000313" key="3">
    <source>
        <dbReference type="EMBL" id="KAI1611239.1"/>
    </source>
</evidence>
<protein>
    <recommendedName>
        <fullName evidence="2">EthD domain-containing protein</fullName>
    </recommendedName>
</protein>
<evidence type="ECO:0000256" key="1">
    <source>
        <dbReference type="ARBA" id="ARBA00005986"/>
    </source>
</evidence>
<dbReference type="SUPFAM" id="SSF54909">
    <property type="entry name" value="Dimeric alpha+beta barrel"/>
    <property type="match status" value="1"/>
</dbReference>
<comment type="similarity">
    <text evidence="1">Belongs to the tpcK family.</text>
</comment>
<dbReference type="InterPro" id="IPR011008">
    <property type="entry name" value="Dimeric_a/b-barrel"/>
</dbReference>
<dbReference type="Proteomes" id="UP001203852">
    <property type="component" value="Unassembled WGS sequence"/>
</dbReference>
<dbReference type="GO" id="GO:0016491">
    <property type="term" value="F:oxidoreductase activity"/>
    <property type="evidence" value="ECO:0007669"/>
    <property type="project" value="InterPro"/>
</dbReference>
<sequence length="148" mass="16662">MSSPRQALLKRRASYTKEQFSAHWLKHGAKVTPWALENGVTFYAQIHNPSIAPGVTVPSTVNILEWDGAAEMVFGRGPDLKSTSKSDYYHQKVILPDERAFLTSEALQHLQWMDPGAIVGDKVIIIQDGKALIDCEEDMKIWNEWPAK</sequence>
<dbReference type="Pfam" id="PF07110">
    <property type="entry name" value="EthD"/>
    <property type="match status" value="1"/>
</dbReference>
<organism evidence="3 4">
    <name type="scientific">Exophiala viscosa</name>
    <dbReference type="NCBI Taxonomy" id="2486360"/>
    <lineage>
        <taxon>Eukaryota</taxon>
        <taxon>Fungi</taxon>
        <taxon>Dikarya</taxon>
        <taxon>Ascomycota</taxon>
        <taxon>Pezizomycotina</taxon>
        <taxon>Eurotiomycetes</taxon>
        <taxon>Chaetothyriomycetidae</taxon>
        <taxon>Chaetothyriales</taxon>
        <taxon>Herpotrichiellaceae</taxon>
        <taxon>Exophiala</taxon>
    </lineage>
</organism>
<accession>A0AAN6DTV7</accession>
<name>A0AAN6DTV7_9EURO</name>
<evidence type="ECO:0000259" key="2">
    <source>
        <dbReference type="Pfam" id="PF07110"/>
    </source>
</evidence>
<dbReference type="AlphaFoldDB" id="A0AAN6DTV7"/>
<keyword evidence="4" id="KW-1185">Reference proteome</keyword>
<evidence type="ECO:0000313" key="4">
    <source>
        <dbReference type="Proteomes" id="UP001203852"/>
    </source>
</evidence>
<dbReference type="Gene3D" id="3.30.70.100">
    <property type="match status" value="1"/>
</dbReference>
<dbReference type="InterPro" id="IPR009799">
    <property type="entry name" value="EthD_dom"/>
</dbReference>
<dbReference type="EMBL" id="MU404356">
    <property type="protein sequence ID" value="KAI1611239.1"/>
    <property type="molecule type" value="Genomic_DNA"/>
</dbReference>
<proteinExistence type="inferred from homology"/>